<organism evidence="2 3">
    <name type="scientific">Fragilariopsis cylindrus CCMP1102</name>
    <dbReference type="NCBI Taxonomy" id="635003"/>
    <lineage>
        <taxon>Eukaryota</taxon>
        <taxon>Sar</taxon>
        <taxon>Stramenopiles</taxon>
        <taxon>Ochrophyta</taxon>
        <taxon>Bacillariophyta</taxon>
        <taxon>Bacillariophyceae</taxon>
        <taxon>Bacillariophycidae</taxon>
        <taxon>Bacillariales</taxon>
        <taxon>Bacillariaceae</taxon>
        <taxon>Fragilariopsis</taxon>
    </lineage>
</organism>
<proteinExistence type="predicted"/>
<dbReference type="EMBL" id="KV784405">
    <property type="protein sequence ID" value="OEU06659.1"/>
    <property type="molecule type" value="Genomic_DNA"/>
</dbReference>
<feature type="domain" description="DUF6824" evidence="1">
    <location>
        <begin position="42"/>
        <end position="127"/>
    </location>
</feature>
<sequence>MDAFSSIKYQSINGEKQQYIQQFNDDDSITMTAESVILGPYDVICGRGKLSFNNIGNRRFKMVIGMNVSNYNGINSRHWKGLFIRSLVDTFVNEIGAKFYKMDRNNTKLIELTKTQRREKIGHALRDVVAFQERQQKLQREKISVVKTTTTTPTPTKQKSLPLSSTEESKWNQILSNSVMDDVNCSTDAANDYEIRSGKEKWLEEMIWTLSTGILF</sequence>
<dbReference type="KEGG" id="fcy:FRACYDRAFT_254213"/>
<accession>A0A1E7EL55</accession>
<dbReference type="Proteomes" id="UP000095751">
    <property type="component" value="Unassembled WGS sequence"/>
</dbReference>
<dbReference type="Pfam" id="PF20710">
    <property type="entry name" value="DUF6824"/>
    <property type="match status" value="1"/>
</dbReference>
<protein>
    <recommendedName>
        <fullName evidence="1">DUF6824 domain-containing protein</fullName>
    </recommendedName>
</protein>
<dbReference type="InterPro" id="IPR049227">
    <property type="entry name" value="DUF6824"/>
</dbReference>
<dbReference type="InParanoid" id="A0A1E7EL55"/>
<name>A0A1E7EL55_9STRA</name>
<dbReference type="OrthoDB" id="48818at2759"/>
<keyword evidence="3" id="KW-1185">Reference proteome</keyword>
<evidence type="ECO:0000259" key="1">
    <source>
        <dbReference type="Pfam" id="PF20710"/>
    </source>
</evidence>
<evidence type="ECO:0000313" key="3">
    <source>
        <dbReference type="Proteomes" id="UP000095751"/>
    </source>
</evidence>
<dbReference type="AlphaFoldDB" id="A0A1E7EL55"/>
<evidence type="ECO:0000313" key="2">
    <source>
        <dbReference type="EMBL" id="OEU06659.1"/>
    </source>
</evidence>
<gene>
    <name evidence="2" type="ORF">FRACYDRAFT_254213</name>
</gene>
<reference evidence="2 3" key="1">
    <citation type="submission" date="2016-09" db="EMBL/GenBank/DDBJ databases">
        <title>Extensive genetic diversity and differential bi-allelic expression allows diatom success in the polar Southern Ocean.</title>
        <authorList>
            <consortium name="DOE Joint Genome Institute"/>
            <person name="Mock T."/>
            <person name="Otillar R.P."/>
            <person name="Strauss J."/>
            <person name="Dupont C."/>
            <person name="Frickenhaus S."/>
            <person name="Maumus F."/>
            <person name="Mcmullan M."/>
            <person name="Sanges R."/>
            <person name="Schmutz J."/>
            <person name="Toseland A."/>
            <person name="Valas R."/>
            <person name="Veluchamy A."/>
            <person name="Ward B.J."/>
            <person name="Allen A."/>
            <person name="Barry K."/>
            <person name="Falciatore A."/>
            <person name="Ferrante M."/>
            <person name="Fortunato A.E."/>
            <person name="Gloeckner G."/>
            <person name="Gruber A."/>
            <person name="Hipkin R."/>
            <person name="Janech M."/>
            <person name="Kroth P."/>
            <person name="Leese F."/>
            <person name="Lindquist E."/>
            <person name="Lyon B.R."/>
            <person name="Martin J."/>
            <person name="Mayer C."/>
            <person name="Parker M."/>
            <person name="Quesneville H."/>
            <person name="Raymond J."/>
            <person name="Uhlig C."/>
            <person name="Valentin K.U."/>
            <person name="Worden A.Z."/>
            <person name="Armbrust E.V."/>
            <person name="Bowler C."/>
            <person name="Green B."/>
            <person name="Moulton V."/>
            <person name="Van Oosterhout C."/>
            <person name="Grigoriev I."/>
        </authorList>
    </citation>
    <scope>NUCLEOTIDE SEQUENCE [LARGE SCALE GENOMIC DNA]</scope>
    <source>
        <strain evidence="2 3">CCMP1102</strain>
    </source>
</reference>